<sequence length="74" mass="7809">MDGTTVAARLGGIGETVAIGANAATGYESKPFREEGLFRFDLIGFSELALKLDCSPMRGVLVGGCPECKRNKSQ</sequence>
<keyword evidence="2" id="KW-1185">Reference proteome</keyword>
<dbReference type="EMBL" id="HG938354">
    <property type="protein sequence ID" value="CDN51931.1"/>
    <property type="molecule type" value="Genomic_DNA"/>
</dbReference>
<dbReference type="HOGENOM" id="CLU_2684109_0_0_5"/>
<geneLocation type="plasmid" evidence="2">
    <name>II</name>
</geneLocation>
<accession>A0A068T1L6</accession>
<gene>
    <name evidence="1" type="ORF">RG540_PA12550</name>
</gene>
<name>A0A068T1L6_NEOGA</name>
<keyword evidence="1" id="KW-0614">Plasmid</keyword>
<evidence type="ECO:0000313" key="2">
    <source>
        <dbReference type="Proteomes" id="UP000028181"/>
    </source>
</evidence>
<proteinExistence type="predicted"/>
<evidence type="ECO:0000313" key="1">
    <source>
        <dbReference type="EMBL" id="CDN51931.1"/>
    </source>
</evidence>
<dbReference type="AlphaFoldDB" id="A0A068T1L6"/>
<reference evidence="2" key="1">
    <citation type="journal article" date="2014" name="BMC Genomics">
        <title>Genome sequencing of two Neorhizobium galegae strains reveals a noeT gene responsible for the unusual acetylation of the nodulation factors.</title>
        <authorList>
            <person name="Osterman J."/>
            <person name="Marsh J."/>
            <person name="Laine P.K."/>
            <person name="Zeng Z."/>
            <person name="Alatalo E."/>
            <person name="Sullivan J.T."/>
            <person name="Young J.P."/>
            <person name="Thomas-Oates J."/>
            <person name="Paulin L."/>
            <person name="Lindstrom K."/>
        </authorList>
    </citation>
    <scope>NUCLEOTIDE SEQUENCE [LARGE SCALE GENOMIC DNA]</scope>
    <source>
        <strain evidence="2">HAMBI 540</strain>
    </source>
</reference>
<dbReference type="KEGG" id="ngg:RG540_PA12550"/>
<dbReference type="Proteomes" id="UP000028181">
    <property type="component" value="Plasmid pHAMBI540a"/>
</dbReference>
<organism evidence="1 2">
    <name type="scientific">Neorhizobium galegae bv. orientalis str. HAMBI 540</name>
    <dbReference type="NCBI Taxonomy" id="1028800"/>
    <lineage>
        <taxon>Bacteria</taxon>
        <taxon>Pseudomonadati</taxon>
        <taxon>Pseudomonadota</taxon>
        <taxon>Alphaproteobacteria</taxon>
        <taxon>Hyphomicrobiales</taxon>
        <taxon>Rhizobiaceae</taxon>
        <taxon>Rhizobium/Agrobacterium group</taxon>
        <taxon>Neorhizobium</taxon>
    </lineage>
</organism>
<protein>
    <submittedName>
        <fullName evidence="1">Uncharacterized protein</fullName>
    </submittedName>
</protein>